<feature type="modified residue" description="4-aspartylphosphate" evidence="3">
    <location>
        <position position="52"/>
    </location>
</feature>
<dbReference type="Gene3D" id="3.40.50.2300">
    <property type="match status" value="1"/>
</dbReference>
<sequence length="125" mass="14009">MNKVLIVDDDTVLARLYKSVLESENFEVDTAFDGEEGFTKAKEFNPDLILSDVMMPRVTGLEMLKNLKADSQTKNIKVIVMTNLKDDENAKIASQLGALSFIIKNEQNPKEVVEIIKKYLGGNTK</sequence>
<feature type="domain" description="Response regulatory" evidence="4">
    <location>
        <begin position="3"/>
        <end position="119"/>
    </location>
</feature>
<dbReference type="GO" id="GO:0000160">
    <property type="term" value="P:phosphorelay signal transduction system"/>
    <property type="evidence" value="ECO:0007669"/>
    <property type="project" value="UniProtKB-KW"/>
</dbReference>
<organism evidence="5 6">
    <name type="scientific">Candidatus Woesebacteria bacterium RIFCSPHIGHO2_01_FULL_38_26b</name>
    <dbReference type="NCBI Taxonomy" id="1802491"/>
    <lineage>
        <taxon>Bacteria</taxon>
        <taxon>Candidatus Woeseibacteriota</taxon>
    </lineage>
</organism>
<name>A0A1F7Y2H0_9BACT</name>
<dbReference type="PANTHER" id="PTHR44591:SF14">
    <property type="entry name" value="PROTEIN PILG"/>
    <property type="match status" value="1"/>
</dbReference>
<evidence type="ECO:0000256" key="2">
    <source>
        <dbReference type="ARBA" id="ARBA00023012"/>
    </source>
</evidence>
<dbReference type="PANTHER" id="PTHR44591">
    <property type="entry name" value="STRESS RESPONSE REGULATOR PROTEIN 1"/>
    <property type="match status" value="1"/>
</dbReference>
<dbReference type="EMBL" id="MGGD01000018">
    <property type="protein sequence ID" value="OGM21109.1"/>
    <property type="molecule type" value="Genomic_DNA"/>
</dbReference>
<accession>A0A1F7Y2H0</accession>
<keyword evidence="2" id="KW-0902">Two-component regulatory system</keyword>
<protein>
    <recommendedName>
        <fullName evidence="4">Response regulatory domain-containing protein</fullName>
    </recommendedName>
</protein>
<dbReference type="SUPFAM" id="SSF52172">
    <property type="entry name" value="CheY-like"/>
    <property type="match status" value="1"/>
</dbReference>
<comment type="caution">
    <text evidence="5">The sequence shown here is derived from an EMBL/GenBank/DDBJ whole genome shotgun (WGS) entry which is preliminary data.</text>
</comment>
<dbReference type="InterPro" id="IPR001789">
    <property type="entry name" value="Sig_transdc_resp-reg_receiver"/>
</dbReference>
<evidence type="ECO:0000256" key="1">
    <source>
        <dbReference type="ARBA" id="ARBA00022553"/>
    </source>
</evidence>
<gene>
    <name evidence="5" type="ORF">A2771_00785</name>
</gene>
<dbReference type="CDD" id="cd00156">
    <property type="entry name" value="REC"/>
    <property type="match status" value="1"/>
</dbReference>
<evidence type="ECO:0000313" key="6">
    <source>
        <dbReference type="Proteomes" id="UP000176741"/>
    </source>
</evidence>
<keyword evidence="1 3" id="KW-0597">Phosphoprotein</keyword>
<dbReference type="InterPro" id="IPR011006">
    <property type="entry name" value="CheY-like_superfamily"/>
</dbReference>
<evidence type="ECO:0000313" key="5">
    <source>
        <dbReference type="EMBL" id="OGM21109.1"/>
    </source>
</evidence>
<dbReference type="InterPro" id="IPR050595">
    <property type="entry name" value="Bact_response_regulator"/>
</dbReference>
<reference evidence="5 6" key="1">
    <citation type="journal article" date="2016" name="Nat. Commun.">
        <title>Thousands of microbial genomes shed light on interconnected biogeochemical processes in an aquifer system.</title>
        <authorList>
            <person name="Anantharaman K."/>
            <person name="Brown C.T."/>
            <person name="Hug L.A."/>
            <person name="Sharon I."/>
            <person name="Castelle C.J."/>
            <person name="Probst A.J."/>
            <person name="Thomas B.C."/>
            <person name="Singh A."/>
            <person name="Wilkins M.J."/>
            <person name="Karaoz U."/>
            <person name="Brodie E.L."/>
            <person name="Williams K.H."/>
            <person name="Hubbard S.S."/>
            <person name="Banfield J.F."/>
        </authorList>
    </citation>
    <scope>NUCLEOTIDE SEQUENCE [LARGE SCALE GENOMIC DNA]</scope>
</reference>
<dbReference type="SMART" id="SM00448">
    <property type="entry name" value="REC"/>
    <property type="match status" value="1"/>
</dbReference>
<dbReference type="Pfam" id="PF00072">
    <property type="entry name" value="Response_reg"/>
    <property type="match status" value="1"/>
</dbReference>
<evidence type="ECO:0000259" key="4">
    <source>
        <dbReference type="PROSITE" id="PS50110"/>
    </source>
</evidence>
<dbReference type="AlphaFoldDB" id="A0A1F7Y2H0"/>
<proteinExistence type="predicted"/>
<evidence type="ECO:0000256" key="3">
    <source>
        <dbReference type="PROSITE-ProRule" id="PRU00169"/>
    </source>
</evidence>
<dbReference type="Proteomes" id="UP000176741">
    <property type="component" value="Unassembled WGS sequence"/>
</dbReference>
<dbReference type="PROSITE" id="PS50110">
    <property type="entry name" value="RESPONSE_REGULATORY"/>
    <property type="match status" value="1"/>
</dbReference>